<feature type="domain" description="Extracellular mutant protein 11 C-terminal" evidence="2">
    <location>
        <begin position="388"/>
        <end position="520"/>
    </location>
</feature>
<dbReference type="Pfam" id="PF15463">
    <property type="entry name" value="ECM11"/>
    <property type="match status" value="1"/>
</dbReference>
<sequence length="528" mass="59406">MPLNESKTMQQFVNSRTSAVQPRRPDKRPLTPQPNSGREQSLQRQDDSRRKPQSASHIKQTNVPLSREEAAKLKVDVPDTRPKSKLAQVAESNANQRPDAPPHTNFTERVSEMASRPSAFDDTQSIHYDDSLSVTDDRSVPIQIPLSYGQGRNSPRLRSAGPPIPSYPTVHRETVHASEEDEWGMEQPPDWMAEVDAERERHGMAPKYHTRFNRDGYQVHPADDDYEDGSEQDGDGDEGTFLIENTPSRTRVVPDHTTAVKPRAAEALTTPGKGEQAADKSLPRHRKSLSDVVQTTAADPTLRQPLVRDRFHVHKPQEPTAEVERSGTPRQQLHAPQPRPPQAQAAPFSSKVSSYHESSSEEEQPLPPPVSDSPRPGTKRPRPARDLDFDPEELRNKTMAELDSIPFPTDPRLPSTSPAMDSNGQPLGLPAKLTNLTKMRPEDQATLFKSLDDTEREQTAEWFLEKFREDIVKLMETRVERRKVALKFEMEVKKRERQVRVKKGDVEEELAGLKKGGSELVRGKSPAK</sequence>
<name>A0A1C1CRM0_9EURO</name>
<dbReference type="OrthoDB" id="2159786at2759"/>
<accession>A0A1C1CRM0</accession>
<dbReference type="InterPro" id="IPR029178">
    <property type="entry name" value="Ecm11_C"/>
</dbReference>
<feature type="compositionally biased region" description="Basic and acidic residues" evidence="1">
    <location>
        <begin position="383"/>
        <end position="400"/>
    </location>
</feature>
<gene>
    <name evidence="3" type="ORF">CLCR_08388</name>
</gene>
<feature type="compositionally biased region" description="Polar residues" evidence="1">
    <location>
        <begin position="414"/>
        <end position="425"/>
    </location>
</feature>
<feature type="compositionally biased region" description="Basic and acidic residues" evidence="1">
    <location>
        <begin position="66"/>
        <end position="82"/>
    </location>
</feature>
<dbReference type="VEuPathDB" id="FungiDB:CLCR_08388"/>
<feature type="compositionally biased region" description="Polar residues" evidence="1">
    <location>
        <begin position="33"/>
        <end position="43"/>
    </location>
</feature>
<keyword evidence="4" id="KW-1185">Reference proteome</keyword>
<evidence type="ECO:0000259" key="2">
    <source>
        <dbReference type="Pfam" id="PF15463"/>
    </source>
</evidence>
<dbReference type="VEuPathDB" id="FungiDB:G647_06945"/>
<feature type="region of interest" description="Disordered" evidence="1">
    <location>
        <begin position="1"/>
        <end position="189"/>
    </location>
</feature>
<organism evidence="3 4">
    <name type="scientific">Cladophialophora carrionii</name>
    <dbReference type="NCBI Taxonomy" id="86049"/>
    <lineage>
        <taxon>Eukaryota</taxon>
        <taxon>Fungi</taxon>
        <taxon>Dikarya</taxon>
        <taxon>Ascomycota</taxon>
        <taxon>Pezizomycotina</taxon>
        <taxon>Eurotiomycetes</taxon>
        <taxon>Chaetothyriomycetidae</taxon>
        <taxon>Chaetothyriales</taxon>
        <taxon>Herpotrichiellaceae</taxon>
        <taxon>Cladophialophora</taxon>
    </lineage>
</organism>
<protein>
    <recommendedName>
        <fullName evidence="2">Extracellular mutant protein 11 C-terminal domain-containing protein</fullName>
    </recommendedName>
</protein>
<evidence type="ECO:0000313" key="4">
    <source>
        <dbReference type="Proteomes" id="UP000094526"/>
    </source>
</evidence>
<proteinExistence type="predicted"/>
<dbReference type="Proteomes" id="UP000094526">
    <property type="component" value="Unassembled WGS sequence"/>
</dbReference>
<feature type="compositionally biased region" description="Polar residues" evidence="1">
    <location>
        <begin position="53"/>
        <end position="64"/>
    </location>
</feature>
<feature type="region of interest" description="Disordered" evidence="1">
    <location>
        <begin position="204"/>
        <end position="430"/>
    </location>
</feature>
<feature type="compositionally biased region" description="Low complexity" evidence="1">
    <location>
        <begin position="329"/>
        <end position="357"/>
    </location>
</feature>
<feature type="compositionally biased region" description="Basic and acidic residues" evidence="1">
    <location>
        <begin position="127"/>
        <end position="139"/>
    </location>
</feature>
<comment type="caution">
    <text evidence="3">The sequence shown here is derived from an EMBL/GenBank/DDBJ whole genome shotgun (WGS) entry which is preliminary data.</text>
</comment>
<dbReference type="EMBL" id="LGRB01000009">
    <property type="protein sequence ID" value="OCT51123.1"/>
    <property type="molecule type" value="Genomic_DNA"/>
</dbReference>
<feature type="compositionally biased region" description="Acidic residues" evidence="1">
    <location>
        <begin position="224"/>
        <end position="238"/>
    </location>
</feature>
<dbReference type="STRING" id="86049.A0A1C1CRM0"/>
<feature type="compositionally biased region" description="Polar residues" evidence="1">
    <location>
        <begin position="1"/>
        <end position="20"/>
    </location>
</feature>
<evidence type="ECO:0000256" key="1">
    <source>
        <dbReference type="SAM" id="MobiDB-lite"/>
    </source>
</evidence>
<dbReference type="eggNOG" id="ENOG502STPQ">
    <property type="taxonomic scope" value="Eukaryota"/>
</dbReference>
<dbReference type="AlphaFoldDB" id="A0A1C1CRM0"/>
<evidence type="ECO:0000313" key="3">
    <source>
        <dbReference type="EMBL" id="OCT51123.1"/>
    </source>
</evidence>
<reference evidence="4" key="1">
    <citation type="submission" date="2015-07" db="EMBL/GenBank/DDBJ databases">
        <authorList>
            <person name="Teixeira M.M."/>
            <person name="Souza R.C."/>
            <person name="Almeida L.G."/>
            <person name="Vicente V.A."/>
            <person name="de Hoog S."/>
            <person name="Bocca A.L."/>
            <person name="de Almeida S.R."/>
            <person name="Vasconcelos A.T."/>
            <person name="Felipe M.S."/>
        </authorList>
    </citation>
    <scope>NUCLEOTIDE SEQUENCE [LARGE SCALE GENOMIC DNA]</scope>
    <source>
        <strain evidence="4">KSF</strain>
    </source>
</reference>